<evidence type="ECO:0000313" key="8">
    <source>
        <dbReference type="Proteomes" id="UP001293718"/>
    </source>
</evidence>
<dbReference type="SMART" id="SM00283">
    <property type="entry name" value="MA"/>
    <property type="match status" value="1"/>
</dbReference>
<dbReference type="PROSITE" id="PS50885">
    <property type="entry name" value="HAMP"/>
    <property type="match status" value="1"/>
</dbReference>
<name>A0ABU5IQE8_9BURK</name>
<evidence type="ECO:0000256" key="3">
    <source>
        <dbReference type="PROSITE-ProRule" id="PRU00284"/>
    </source>
</evidence>
<dbReference type="PRINTS" id="PR00260">
    <property type="entry name" value="CHEMTRNSDUCR"/>
</dbReference>
<organism evidence="7 8">
    <name type="scientific">Azohydromonas lata</name>
    <dbReference type="NCBI Taxonomy" id="45677"/>
    <lineage>
        <taxon>Bacteria</taxon>
        <taxon>Pseudomonadati</taxon>
        <taxon>Pseudomonadota</taxon>
        <taxon>Betaproteobacteria</taxon>
        <taxon>Burkholderiales</taxon>
        <taxon>Sphaerotilaceae</taxon>
        <taxon>Azohydromonas</taxon>
    </lineage>
</organism>
<dbReference type="PANTHER" id="PTHR43531">
    <property type="entry name" value="PROTEIN ICFG"/>
    <property type="match status" value="1"/>
</dbReference>
<sequence>MNKLSHLKIGTRLALSFALIVCLIAALAATAFWQLGRAQDETRELTGLQAERERLATEWRENIVLNSQRALAIVFSADKSLGAVFADDMKKVTTRTTEIQKRFGELEASPQARDITDRLAQVRAQYLQQREVLLKSPPADAAALAQLAEQFKRTAVDYTAAATELARFEQARSAAVGEDVNAELASIRTRLVATSVACALLAGVLGWLLTRSIVRPLSEAQATAERIAAGDLSTDVRADTRDEVGRLLQAISGMQDALRRLVGEIRASVDGISTASSEVAAGNNDLSARTEQTSASLQQTASSVEQISSNMRQSSESANEADRLARSASDVAGQGGAAVLRVVTTMEAINDSSRRIGDIVGVIDSIAFQTNILALNAAVEAARAGEHGRGFAVVASEVRALAQRSATAAREIKTLIGDSLERVQAGSHEAQAAGKTIDGVVQSVQRVSDIVARITQAAGEQSQGIGEINQAVSQLDHATQQNAALVEESAAAAASLKEQAQALSHSVQRFRLA</sequence>
<dbReference type="CDD" id="cd06225">
    <property type="entry name" value="HAMP"/>
    <property type="match status" value="1"/>
</dbReference>
<comment type="caution">
    <text evidence="7">The sequence shown here is derived from an EMBL/GenBank/DDBJ whole genome shotgun (WGS) entry which is preliminary data.</text>
</comment>
<comment type="similarity">
    <text evidence="2">Belongs to the methyl-accepting chemotaxis (MCP) protein family.</text>
</comment>
<dbReference type="SUPFAM" id="SSF58104">
    <property type="entry name" value="Methyl-accepting chemotaxis protein (MCP) signaling domain"/>
    <property type="match status" value="1"/>
</dbReference>
<dbReference type="InterPro" id="IPR003660">
    <property type="entry name" value="HAMP_dom"/>
</dbReference>
<dbReference type="CDD" id="cd19411">
    <property type="entry name" value="MCP2201-like_sensor"/>
    <property type="match status" value="1"/>
</dbReference>
<evidence type="ECO:0000256" key="4">
    <source>
        <dbReference type="SAM" id="MobiDB-lite"/>
    </source>
</evidence>
<gene>
    <name evidence="7" type="ORF">SM757_31600</name>
</gene>
<feature type="region of interest" description="Disordered" evidence="4">
    <location>
        <begin position="299"/>
        <end position="329"/>
    </location>
</feature>
<dbReference type="Gene3D" id="6.10.340.10">
    <property type="match status" value="1"/>
</dbReference>
<dbReference type="PROSITE" id="PS50111">
    <property type="entry name" value="CHEMOTAXIS_TRANSDUC_2"/>
    <property type="match status" value="1"/>
</dbReference>
<feature type="compositionally biased region" description="Polar residues" evidence="4">
    <location>
        <begin position="304"/>
        <end position="318"/>
    </location>
</feature>
<dbReference type="SMART" id="SM00304">
    <property type="entry name" value="HAMP"/>
    <property type="match status" value="1"/>
</dbReference>
<dbReference type="InterPro" id="IPR004090">
    <property type="entry name" value="Chemotax_Me-accpt_rcpt"/>
</dbReference>
<dbReference type="CDD" id="cd11386">
    <property type="entry name" value="MCP_signal"/>
    <property type="match status" value="1"/>
</dbReference>
<dbReference type="Pfam" id="PF12729">
    <property type="entry name" value="4HB_MCP_1"/>
    <property type="match status" value="1"/>
</dbReference>
<proteinExistence type="inferred from homology"/>
<dbReference type="RefSeq" id="WP_322468385.1">
    <property type="nucleotide sequence ID" value="NZ_JAXOJX010000098.1"/>
</dbReference>
<evidence type="ECO:0000256" key="1">
    <source>
        <dbReference type="ARBA" id="ARBA00022481"/>
    </source>
</evidence>
<dbReference type="InterPro" id="IPR047347">
    <property type="entry name" value="YvaQ-like_sensor"/>
</dbReference>
<reference evidence="7 8" key="1">
    <citation type="submission" date="2023-11" db="EMBL/GenBank/DDBJ databases">
        <title>Draft genome of Azohydromonas lata strain H1 (DSM1123), a polyhydroxyalkanoate producer.</title>
        <authorList>
            <person name="Traversa D."/>
            <person name="D'Addabbo P."/>
            <person name="Pazzani C."/>
            <person name="Manzari C."/>
            <person name="Chiara M."/>
            <person name="Scrascia M."/>
        </authorList>
    </citation>
    <scope>NUCLEOTIDE SEQUENCE [LARGE SCALE GENOMIC DNA]</scope>
    <source>
        <strain evidence="7 8">H1</strain>
    </source>
</reference>
<feature type="domain" description="Methyl-accepting transducer" evidence="5">
    <location>
        <begin position="268"/>
        <end position="497"/>
    </location>
</feature>
<protein>
    <submittedName>
        <fullName evidence="7">Methyl-accepting chemotaxis protein</fullName>
    </submittedName>
</protein>
<dbReference type="InterPro" id="IPR024478">
    <property type="entry name" value="HlyB_4HB_MCP"/>
</dbReference>
<dbReference type="Gene3D" id="1.10.287.950">
    <property type="entry name" value="Methyl-accepting chemotaxis protein"/>
    <property type="match status" value="1"/>
</dbReference>
<dbReference type="InterPro" id="IPR004089">
    <property type="entry name" value="MCPsignal_dom"/>
</dbReference>
<dbReference type="Pfam" id="PF00672">
    <property type="entry name" value="HAMP"/>
    <property type="match status" value="1"/>
</dbReference>
<dbReference type="Pfam" id="PF00015">
    <property type="entry name" value="MCPsignal"/>
    <property type="match status" value="1"/>
</dbReference>
<keyword evidence="8" id="KW-1185">Reference proteome</keyword>
<keyword evidence="1" id="KW-0488">Methylation</keyword>
<dbReference type="InterPro" id="IPR051310">
    <property type="entry name" value="MCP_chemotaxis"/>
</dbReference>
<feature type="domain" description="HAMP" evidence="6">
    <location>
        <begin position="211"/>
        <end position="263"/>
    </location>
</feature>
<dbReference type="EMBL" id="JAXOJX010000098">
    <property type="protein sequence ID" value="MDZ5461127.1"/>
    <property type="molecule type" value="Genomic_DNA"/>
</dbReference>
<dbReference type="PANTHER" id="PTHR43531:SF14">
    <property type="entry name" value="METHYL-ACCEPTING CHEMOTAXIS PROTEIN I-RELATED"/>
    <property type="match status" value="1"/>
</dbReference>
<dbReference type="Proteomes" id="UP001293718">
    <property type="component" value="Unassembled WGS sequence"/>
</dbReference>
<keyword evidence="3" id="KW-0807">Transducer</keyword>
<accession>A0ABU5IQE8</accession>
<evidence type="ECO:0000259" key="5">
    <source>
        <dbReference type="PROSITE" id="PS50111"/>
    </source>
</evidence>
<evidence type="ECO:0000259" key="6">
    <source>
        <dbReference type="PROSITE" id="PS50885"/>
    </source>
</evidence>
<evidence type="ECO:0000313" key="7">
    <source>
        <dbReference type="EMBL" id="MDZ5461127.1"/>
    </source>
</evidence>
<evidence type="ECO:0000256" key="2">
    <source>
        <dbReference type="ARBA" id="ARBA00029447"/>
    </source>
</evidence>